<comment type="caution">
    <text evidence="2">The sequence shown here is derived from an EMBL/GenBank/DDBJ whole genome shotgun (WGS) entry which is preliminary data.</text>
</comment>
<dbReference type="AlphaFoldDB" id="A0A9K3GL41"/>
<organism evidence="2 3">
    <name type="scientific">Kipferlia bialata</name>
    <dbReference type="NCBI Taxonomy" id="797122"/>
    <lineage>
        <taxon>Eukaryota</taxon>
        <taxon>Metamonada</taxon>
        <taxon>Carpediemonas-like organisms</taxon>
        <taxon>Kipferlia</taxon>
    </lineage>
</organism>
<gene>
    <name evidence="2" type="ORF">KIPB_008193</name>
</gene>
<sequence>VRQIRDNQFGIEDDLFYSLVLSLIAKTSLLINTVTLAEDEVLREQDRNSERGVPPTSSLTAVAILQFLSLYVPELRPAVSLVRITSRTQPQAIHAYASGRAASVPVPDSLTNITRGPSHAQKGDRDRERERERDSGRRGERDREEPRLRVLILDMVDTGSADVQAAVADLIQTNDPEYLTFSPSTSPVVVIGIAGVRLTKQAPQPLGLLCPSLARAFHAGVLPLVGVRPTPHIVTTGAPPKTLRELRRLCSHAKRVQVHPDIKGFIRDVCAYVNNCSAGAVINQTFVPGLAACAGTYEQIVTTARCLASIRGRQRRSGTSGVTSATPDDARLACLLVLPHRVHQLVLGVVNADTDSVETRFGQGERGVTKVAVEALNRLSLTSLDMVRTAVQGVQYPV</sequence>
<reference evidence="2 3" key="1">
    <citation type="journal article" date="2018" name="PLoS ONE">
        <title>The draft genome of Kipferlia bialata reveals reductive genome evolution in fornicate parasites.</title>
        <authorList>
            <person name="Tanifuji G."/>
            <person name="Takabayashi S."/>
            <person name="Kume K."/>
            <person name="Takagi M."/>
            <person name="Nakayama T."/>
            <person name="Kamikawa R."/>
            <person name="Inagaki Y."/>
            <person name="Hashimoto T."/>
        </authorList>
    </citation>
    <scope>NUCLEOTIDE SEQUENCE [LARGE SCALE GENOMIC DNA]</scope>
    <source>
        <strain evidence="2">NY0173</strain>
    </source>
</reference>
<protein>
    <submittedName>
        <fullName evidence="2">Uncharacterized protein</fullName>
    </submittedName>
</protein>
<evidence type="ECO:0000313" key="2">
    <source>
        <dbReference type="EMBL" id="GIQ86351.1"/>
    </source>
</evidence>
<feature type="non-terminal residue" evidence="2">
    <location>
        <position position="398"/>
    </location>
</feature>
<proteinExistence type="predicted"/>
<accession>A0A9K3GL41</accession>
<dbReference type="EMBL" id="BDIP01002475">
    <property type="protein sequence ID" value="GIQ86351.1"/>
    <property type="molecule type" value="Genomic_DNA"/>
</dbReference>
<evidence type="ECO:0000313" key="3">
    <source>
        <dbReference type="Proteomes" id="UP000265618"/>
    </source>
</evidence>
<name>A0A9K3GL41_9EUKA</name>
<evidence type="ECO:0000256" key="1">
    <source>
        <dbReference type="SAM" id="MobiDB-lite"/>
    </source>
</evidence>
<dbReference type="Proteomes" id="UP000265618">
    <property type="component" value="Unassembled WGS sequence"/>
</dbReference>
<feature type="compositionally biased region" description="Basic and acidic residues" evidence="1">
    <location>
        <begin position="121"/>
        <end position="144"/>
    </location>
</feature>
<feature type="region of interest" description="Disordered" evidence="1">
    <location>
        <begin position="106"/>
        <end position="144"/>
    </location>
</feature>
<keyword evidence="3" id="KW-1185">Reference proteome</keyword>